<evidence type="ECO:0000313" key="1">
    <source>
        <dbReference type="EMBL" id="GFH17696.1"/>
    </source>
</evidence>
<gene>
    <name evidence="1" type="ORF">HaLaN_14381</name>
</gene>
<dbReference type="Proteomes" id="UP000485058">
    <property type="component" value="Unassembled WGS sequence"/>
</dbReference>
<dbReference type="EMBL" id="BLLF01001187">
    <property type="protein sequence ID" value="GFH17696.1"/>
    <property type="molecule type" value="Genomic_DNA"/>
</dbReference>
<sequence length="95" mass="10935">MPQFRKQQLTRVPESIPDMQVRTNTLALLRLNTRLRTAWYECWAAPGSGSMRTHNAVCPLPRYPHVRRVSHSSNVVSTGLPPVWLRHLATDQYGR</sequence>
<protein>
    <submittedName>
        <fullName evidence="1">Uncharacterized protein</fullName>
    </submittedName>
</protein>
<organism evidence="1 2">
    <name type="scientific">Haematococcus lacustris</name>
    <name type="common">Green alga</name>
    <name type="synonym">Haematococcus pluvialis</name>
    <dbReference type="NCBI Taxonomy" id="44745"/>
    <lineage>
        <taxon>Eukaryota</taxon>
        <taxon>Viridiplantae</taxon>
        <taxon>Chlorophyta</taxon>
        <taxon>core chlorophytes</taxon>
        <taxon>Chlorophyceae</taxon>
        <taxon>CS clade</taxon>
        <taxon>Chlamydomonadales</taxon>
        <taxon>Haematococcaceae</taxon>
        <taxon>Haematococcus</taxon>
    </lineage>
</organism>
<accession>A0A699ZEV6</accession>
<proteinExistence type="predicted"/>
<name>A0A699ZEV6_HAELA</name>
<comment type="caution">
    <text evidence="1">The sequence shown here is derived from an EMBL/GenBank/DDBJ whole genome shotgun (WGS) entry which is preliminary data.</text>
</comment>
<reference evidence="1 2" key="1">
    <citation type="submission" date="2020-02" db="EMBL/GenBank/DDBJ databases">
        <title>Draft genome sequence of Haematococcus lacustris strain NIES-144.</title>
        <authorList>
            <person name="Morimoto D."/>
            <person name="Nakagawa S."/>
            <person name="Yoshida T."/>
            <person name="Sawayama S."/>
        </authorList>
    </citation>
    <scope>NUCLEOTIDE SEQUENCE [LARGE SCALE GENOMIC DNA]</scope>
    <source>
        <strain evidence="1 2">NIES-144</strain>
    </source>
</reference>
<evidence type="ECO:0000313" key="2">
    <source>
        <dbReference type="Proteomes" id="UP000485058"/>
    </source>
</evidence>
<keyword evidence="2" id="KW-1185">Reference proteome</keyword>
<dbReference type="AlphaFoldDB" id="A0A699ZEV6"/>